<dbReference type="SUPFAM" id="SSF56281">
    <property type="entry name" value="Metallo-hydrolase/oxidoreductase"/>
    <property type="match status" value="1"/>
</dbReference>
<keyword evidence="3" id="KW-0269">Exonuclease</keyword>
<dbReference type="PANTHER" id="PTHR23240:SF8">
    <property type="entry name" value="PROTEIN ARTEMIS"/>
    <property type="match status" value="1"/>
</dbReference>
<dbReference type="SMART" id="SM00849">
    <property type="entry name" value="Lactamase_B"/>
    <property type="match status" value="1"/>
</dbReference>
<feature type="domain" description="Metallo-beta-lactamase" evidence="5">
    <location>
        <begin position="13"/>
        <end position="216"/>
    </location>
</feature>
<evidence type="ECO:0000256" key="1">
    <source>
        <dbReference type="ARBA" id="ARBA00022722"/>
    </source>
</evidence>
<dbReference type="GO" id="GO:0036297">
    <property type="term" value="P:interstrand cross-link repair"/>
    <property type="evidence" value="ECO:0007669"/>
    <property type="project" value="TreeGrafter"/>
</dbReference>
<evidence type="ECO:0000259" key="5">
    <source>
        <dbReference type="SMART" id="SM00849"/>
    </source>
</evidence>
<organism evidence="6 7">
    <name type="scientific">Natronolimnobius baerhuensis</name>
    <dbReference type="NCBI Taxonomy" id="253108"/>
    <lineage>
        <taxon>Archaea</taxon>
        <taxon>Methanobacteriati</taxon>
        <taxon>Methanobacteriota</taxon>
        <taxon>Stenosarchaea group</taxon>
        <taxon>Halobacteria</taxon>
        <taxon>Halobacteriales</taxon>
        <taxon>Natrialbaceae</taxon>
        <taxon>Natronolimnobius</taxon>
    </lineage>
</organism>
<evidence type="ECO:0000313" key="7">
    <source>
        <dbReference type="Proteomes" id="UP000196084"/>
    </source>
</evidence>
<dbReference type="GO" id="GO:0003684">
    <property type="term" value="F:damaged DNA binding"/>
    <property type="evidence" value="ECO:0007669"/>
    <property type="project" value="TreeGrafter"/>
</dbReference>
<evidence type="ECO:0000256" key="2">
    <source>
        <dbReference type="ARBA" id="ARBA00022801"/>
    </source>
</evidence>
<gene>
    <name evidence="6" type="ORF">B2G88_18010</name>
</gene>
<dbReference type="InterPro" id="IPR001279">
    <property type="entry name" value="Metallo-B-lactamas"/>
</dbReference>
<dbReference type="PANTHER" id="PTHR23240">
    <property type="entry name" value="DNA CROSS-LINK REPAIR PROTEIN PSO2/SNM1-RELATED"/>
    <property type="match status" value="1"/>
</dbReference>
<dbReference type="OrthoDB" id="326442at2157"/>
<feature type="compositionally biased region" description="Low complexity" evidence="4">
    <location>
        <begin position="463"/>
        <end position="473"/>
    </location>
</feature>
<feature type="region of interest" description="Disordered" evidence="4">
    <location>
        <begin position="463"/>
        <end position="483"/>
    </location>
</feature>
<dbReference type="Pfam" id="PF12706">
    <property type="entry name" value="Lactamase_B_2"/>
    <property type="match status" value="1"/>
</dbReference>
<keyword evidence="7" id="KW-1185">Reference proteome</keyword>
<name>A0A202E3T3_9EURY</name>
<dbReference type="AlphaFoldDB" id="A0A202E3T3"/>
<proteinExistence type="predicted"/>
<keyword evidence="2 6" id="KW-0378">Hydrolase</keyword>
<protein>
    <submittedName>
        <fullName evidence="6">MBL fold metallo-hydrolase</fullName>
    </submittedName>
</protein>
<dbReference type="GO" id="GO:0000723">
    <property type="term" value="P:telomere maintenance"/>
    <property type="evidence" value="ECO:0007669"/>
    <property type="project" value="TreeGrafter"/>
</dbReference>
<dbReference type="GO" id="GO:0006303">
    <property type="term" value="P:double-strand break repair via nonhomologous end joining"/>
    <property type="evidence" value="ECO:0007669"/>
    <property type="project" value="TreeGrafter"/>
</dbReference>
<dbReference type="Proteomes" id="UP000196084">
    <property type="component" value="Unassembled WGS sequence"/>
</dbReference>
<dbReference type="RefSeq" id="WP_087715579.1">
    <property type="nucleotide sequence ID" value="NZ_MWPH01000005.1"/>
</dbReference>
<dbReference type="Gene3D" id="3.60.15.10">
    <property type="entry name" value="Ribonuclease Z/Hydroxyacylglutathione hydrolase-like"/>
    <property type="match status" value="1"/>
</dbReference>
<reference evidence="6 7" key="1">
    <citation type="submission" date="2017-02" db="EMBL/GenBank/DDBJ databases">
        <title>Natronthermophilus aegyptiacus gen. nov.,sp. nov., an aerobic, extremely halophilic alkalithermophilic archaeon isolated from the athalassohaline Wadi An Natrun, Egypt.</title>
        <authorList>
            <person name="Zhao B."/>
        </authorList>
    </citation>
    <scope>NUCLEOTIDE SEQUENCE [LARGE SCALE GENOMIC DNA]</scope>
    <source>
        <strain evidence="6 7">CGMCC 1.3597</strain>
    </source>
</reference>
<dbReference type="InterPro" id="IPR036866">
    <property type="entry name" value="RibonucZ/Hydroxyglut_hydro"/>
</dbReference>
<evidence type="ECO:0000256" key="4">
    <source>
        <dbReference type="SAM" id="MobiDB-lite"/>
    </source>
</evidence>
<evidence type="ECO:0000313" key="6">
    <source>
        <dbReference type="EMBL" id="OVE82899.1"/>
    </source>
</evidence>
<accession>A0A202E3T3</accession>
<keyword evidence="1" id="KW-0540">Nuclease</keyword>
<dbReference type="EMBL" id="MWPH01000005">
    <property type="protein sequence ID" value="OVE82899.1"/>
    <property type="molecule type" value="Genomic_DNA"/>
</dbReference>
<comment type="caution">
    <text evidence="6">The sequence shown here is derived from an EMBL/GenBank/DDBJ whole genome shotgun (WGS) entry which is preliminary data.</text>
</comment>
<sequence>MRVSYQHANVHSGNESTLLRFTAEDGTRACVLVDAGDNVDVESMLADDEYLNAILLTHAHIDHYRTLARNVHHSAPIYTSPATASILEQALPEAQKDNDLGEISVALEALNPINEWTSILPTLEVRPIPAGHTPGAAGFVLRFRDENSSDDPFTGDQYLLVTGDFTTRPCAGYPGLETTYPFDIDCVLLNVSSDDEYTTALNESLETVLERAFAGSQVVVATSSLTGVQYATILAHVATALERELPITLVGQAAKLYNALEYDDPGVTTHEVFERPDEVLEDGGVTITGPESPTTGSSHRLLEAIGDDPGALFIQLATDNNDGVPNTQCTTQSVRLSNHPSLETIDDVVRSLAPIEVVIKHARGGTLNRFQRRFDRCFTWGTNDQDVHRLYEDGRWNAPGWIAEETATRIRRRQWEALQEHALEADTTLDVTRREPITLKAEGVDLDALEATFARTAVDPYASTDSAAVASDTETLPTETDSLEEQSLEAELLARLDDIDAKLEQSEETVRARVLSGGEGDQFLQLLDQTELEAGAIIELSIKSASHKE</sequence>
<dbReference type="GO" id="GO:0035312">
    <property type="term" value="F:5'-3' DNA exonuclease activity"/>
    <property type="evidence" value="ECO:0007669"/>
    <property type="project" value="TreeGrafter"/>
</dbReference>
<evidence type="ECO:0000256" key="3">
    <source>
        <dbReference type="ARBA" id="ARBA00022839"/>
    </source>
</evidence>